<reference evidence="2 3" key="1">
    <citation type="submission" date="2010-07" db="EMBL/GenBank/DDBJ databases">
        <title>The draft genome of Paenibacillus curdlanolyticus YK9.</title>
        <authorList>
            <consortium name="US DOE Joint Genome Institute (JGI-PGF)"/>
            <person name="Lucas S."/>
            <person name="Copeland A."/>
            <person name="Lapidus A."/>
            <person name="Cheng J.-F."/>
            <person name="Bruce D."/>
            <person name="Goodwin L."/>
            <person name="Pitluck S."/>
            <person name="Land M.L."/>
            <person name="Hauser L."/>
            <person name="Chang Y.-J."/>
            <person name="Jeffries C."/>
            <person name="Anderson I.J."/>
            <person name="Johnson E."/>
            <person name="Loganathan U."/>
            <person name="Mulhopadhyay B."/>
            <person name="Kyrpides N."/>
            <person name="Woyke T.J."/>
        </authorList>
    </citation>
    <scope>NUCLEOTIDE SEQUENCE [LARGE SCALE GENOMIC DNA]</scope>
    <source>
        <strain evidence="2 3">YK9</strain>
    </source>
</reference>
<proteinExistence type="predicted"/>
<organism evidence="2 3">
    <name type="scientific">Paenibacillus curdlanolyticus YK9</name>
    <dbReference type="NCBI Taxonomy" id="717606"/>
    <lineage>
        <taxon>Bacteria</taxon>
        <taxon>Bacillati</taxon>
        <taxon>Bacillota</taxon>
        <taxon>Bacilli</taxon>
        <taxon>Bacillales</taxon>
        <taxon>Paenibacillaceae</taxon>
        <taxon>Paenibacillus</taxon>
    </lineage>
</organism>
<accession>E0ID97</accession>
<protein>
    <submittedName>
        <fullName evidence="2">Uncharacterized protein</fullName>
    </submittedName>
</protein>
<feature type="compositionally biased region" description="Basic and acidic residues" evidence="1">
    <location>
        <begin position="83"/>
        <end position="96"/>
    </location>
</feature>
<sequence length="147" mass="16361">MAHTLIQAAQRLSRTATCPGRFSDQKRIAKRAVNTKKIVPSKKERYKPLVQPPQSGARTKGLDSVKGVAAPRSRRHGDIPSVARERQTPKRVRQDESVPSTQSRRSAKRPSHAKSFNGCPEGSALWSPLHVFRRKIVLRKHEGGLGD</sequence>
<feature type="region of interest" description="Disordered" evidence="1">
    <location>
        <begin position="27"/>
        <end position="124"/>
    </location>
</feature>
<dbReference type="AlphaFoldDB" id="E0ID97"/>
<name>E0ID97_9BACL</name>
<gene>
    <name evidence="2" type="ORF">PaecuDRAFT_3599</name>
</gene>
<evidence type="ECO:0000256" key="1">
    <source>
        <dbReference type="SAM" id="MobiDB-lite"/>
    </source>
</evidence>
<dbReference type="Proteomes" id="UP000005387">
    <property type="component" value="Unassembled WGS sequence"/>
</dbReference>
<dbReference type="STRING" id="717606.PaecuDRAFT_3599"/>
<keyword evidence="3" id="KW-1185">Reference proteome</keyword>
<evidence type="ECO:0000313" key="3">
    <source>
        <dbReference type="Proteomes" id="UP000005387"/>
    </source>
</evidence>
<dbReference type="EMBL" id="AEDD01000010">
    <property type="protein sequence ID" value="EFM09552.1"/>
    <property type="molecule type" value="Genomic_DNA"/>
</dbReference>
<evidence type="ECO:0000313" key="2">
    <source>
        <dbReference type="EMBL" id="EFM09552.1"/>
    </source>
</evidence>